<proteinExistence type="predicted"/>
<evidence type="ECO:0000313" key="3">
    <source>
        <dbReference type="Proteomes" id="UP000693970"/>
    </source>
</evidence>
<evidence type="ECO:0000256" key="1">
    <source>
        <dbReference type="SAM" id="MobiDB-lite"/>
    </source>
</evidence>
<dbReference type="AlphaFoldDB" id="A0A9K3PVS9"/>
<gene>
    <name evidence="2" type="ORF">IV203_036460</name>
</gene>
<dbReference type="EMBL" id="JAGRRH010000013">
    <property type="protein sequence ID" value="KAG7361360.1"/>
    <property type="molecule type" value="Genomic_DNA"/>
</dbReference>
<reference evidence="2" key="2">
    <citation type="submission" date="2021-04" db="EMBL/GenBank/DDBJ databases">
        <authorList>
            <person name="Podell S."/>
        </authorList>
    </citation>
    <scope>NUCLEOTIDE SEQUENCE</scope>
    <source>
        <strain evidence="2">Hildebrandi</strain>
    </source>
</reference>
<keyword evidence="3" id="KW-1185">Reference proteome</keyword>
<organism evidence="2 3">
    <name type="scientific">Nitzschia inconspicua</name>
    <dbReference type="NCBI Taxonomy" id="303405"/>
    <lineage>
        <taxon>Eukaryota</taxon>
        <taxon>Sar</taxon>
        <taxon>Stramenopiles</taxon>
        <taxon>Ochrophyta</taxon>
        <taxon>Bacillariophyta</taxon>
        <taxon>Bacillariophyceae</taxon>
        <taxon>Bacillariophycidae</taxon>
        <taxon>Bacillariales</taxon>
        <taxon>Bacillariaceae</taxon>
        <taxon>Nitzschia</taxon>
    </lineage>
</organism>
<feature type="region of interest" description="Disordered" evidence="1">
    <location>
        <begin position="281"/>
        <end position="302"/>
    </location>
</feature>
<protein>
    <submittedName>
        <fullName evidence="2">Uncharacterized protein</fullName>
    </submittedName>
</protein>
<reference evidence="2" key="1">
    <citation type="journal article" date="2021" name="Sci. Rep.">
        <title>Diploid genomic architecture of Nitzschia inconspicua, an elite biomass production diatom.</title>
        <authorList>
            <person name="Oliver A."/>
            <person name="Podell S."/>
            <person name="Pinowska A."/>
            <person name="Traller J.C."/>
            <person name="Smith S.R."/>
            <person name="McClure R."/>
            <person name="Beliaev A."/>
            <person name="Bohutskyi P."/>
            <person name="Hill E.A."/>
            <person name="Rabines A."/>
            <person name="Zheng H."/>
            <person name="Allen L.Z."/>
            <person name="Kuo A."/>
            <person name="Grigoriev I.V."/>
            <person name="Allen A.E."/>
            <person name="Hazlebeck D."/>
            <person name="Allen E.E."/>
        </authorList>
    </citation>
    <scope>NUCLEOTIDE SEQUENCE</scope>
    <source>
        <strain evidence="2">Hildebrandi</strain>
    </source>
</reference>
<accession>A0A9K3PVS9</accession>
<evidence type="ECO:0000313" key="2">
    <source>
        <dbReference type="EMBL" id="KAG7361360.1"/>
    </source>
</evidence>
<dbReference type="Proteomes" id="UP000693970">
    <property type="component" value="Unassembled WGS sequence"/>
</dbReference>
<name>A0A9K3PVS9_9STRA</name>
<sequence length="302" mass="34259">MTQSNLRTKYHVSFAPMDDKIIPNNNFYANRTKEELKELWYSREELMHSCYEAKKIVKLIHLVGGKLEEIDHSRHCVVGLEKYHGKTERERYRKMLIRSVLIRQEMNRGLGLGASENGCLSEISQMMSASFKDFALWQAAMHEFHAYGSSKPSQSLLASKGLVLGKRNCPLELQIAKRPKKQCSLETTNALATTLHGKSDLAADFCRIKRDAIPTDTAIASTNATELTNTAQNTVHDEISLHQDMVKAMEGYVARKRLRCEVATLVEAHQYQHRFHLQPLSCSPSSPTSQLTTENPLLQSER</sequence>
<comment type="caution">
    <text evidence="2">The sequence shown here is derived from an EMBL/GenBank/DDBJ whole genome shotgun (WGS) entry which is preliminary data.</text>
</comment>